<dbReference type="PANTHER" id="PTHR46566">
    <property type="entry name" value="1-PHOSPHOFRUCTOKINASE-RELATED"/>
    <property type="match status" value="1"/>
</dbReference>
<dbReference type="InterPro" id="IPR017583">
    <property type="entry name" value="Tagatose/fructose_Pkinase"/>
</dbReference>
<dbReference type="Proteomes" id="UP000252015">
    <property type="component" value="Unassembled WGS sequence"/>
</dbReference>
<keyword evidence="5" id="KW-0067">ATP-binding</keyword>
<dbReference type="OrthoDB" id="9801219at2"/>
<evidence type="ECO:0000256" key="6">
    <source>
        <dbReference type="PIRNR" id="PIRNR000535"/>
    </source>
</evidence>
<organism evidence="8 9">
    <name type="scientific">Mycobacterium shimoidei</name>
    <dbReference type="NCBI Taxonomy" id="29313"/>
    <lineage>
        <taxon>Bacteria</taxon>
        <taxon>Bacillati</taxon>
        <taxon>Actinomycetota</taxon>
        <taxon>Actinomycetes</taxon>
        <taxon>Mycobacteriales</taxon>
        <taxon>Mycobacteriaceae</taxon>
        <taxon>Mycobacterium</taxon>
    </lineage>
</organism>
<evidence type="ECO:0000313" key="9">
    <source>
        <dbReference type="Proteomes" id="UP000252015"/>
    </source>
</evidence>
<proteinExistence type="inferred from homology"/>
<name>A0A1E3THR2_MYCSH</name>
<accession>A0A1E3THR2</accession>
<dbReference type="NCBIfam" id="TIGR03168">
    <property type="entry name" value="1-PFK"/>
    <property type="match status" value="1"/>
</dbReference>
<evidence type="ECO:0000256" key="1">
    <source>
        <dbReference type="ARBA" id="ARBA00010688"/>
    </source>
</evidence>
<evidence type="ECO:0000256" key="4">
    <source>
        <dbReference type="ARBA" id="ARBA00022777"/>
    </source>
</evidence>
<dbReference type="GO" id="GO:0005524">
    <property type="term" value="F:ATP binding"/>
    <property type="evidence" value="ECO:0007669"/>
    <property type="project" value="UniProtKB-KW"/>
</dbReference>
<gene>
    <name evidence="8" type="ORF">MSP7336_02405</name>
</gene>
<keyword evidence="4 8" id="KW-0418">Kinase</keyword>
<comment type="similarity">
    <text evidence="1">Belongs to the carbohydrate kinase PfkB family.</text>
</comment>
<keyword evidence="3" id="KW-0547">Nucleotide-binding</keyword>
<dbReference type="GO" id="GO:0003872">
    <property type="term" value="F:6-phosphofructokinase activity"/>
    <property type="evidence" value="ECO:0007669"/>
    <property type="project" value="TreeGrafter"/>
</dbReference>
<evidence type="ECO:0000256" key="2">
    <source>
        <dbReference type="ARBA" id="ARBA00022679"/>
    </source>
</evidence>
<sequence length="327" mass="34446">MKNLVSSNDHRPAIVTLTMNPALDITTSAQQVRPTDKIRCYGVRYDPGGGGINVARVAHVLGASVSAVFPVGGPTGEMLAALLIDAGIAFHRINIADKTRESFTVNEESSGRQYRFVLPGPQLSAAEQARCLDRLRAAAQSAQFVVASGSLPPGVPADFYQSVASVCRDVGSRLILDTSGAGLQRVTSGVFLLKPSVRELRECVGRELLTEAEQAGAALELIERGRAEVVVVSRGSQGALLATEQGCQSFRAVHMHSGSGVGAGDAMVAAITVGLCRGWRLAKSVRLGIAAGAAMLMTPGTAVCNRDDVMRLFDFVAEPADLEPTYR</sequence>
<evidence type="ECO:0000256" key="3">
    <source>
        <dbReference type="ARBA" id="ARBA00022741"/>
    </source>
</evidence>
<dbReference type="STRING" id="29313.BHQ16_08110"/>
<dbReference type="PANTHER" id="PTHR46566:SF2">
    <property type="entry name" value="ATP-DEPENDENT 6-PHOSPHOFRUCTOKINASE ISOZYME 2"/>
    <property type="match status" value="1"/>
</dbReference>
<dbReference type="EMBL" id="UEGW01000001">
    <property type="protein sequence ID" value="SRX94157.1"/>
    <property type="molecule type" value="Genomic_DNA"/>
</dbReference>
<evidence type="ECO:0000259" key="7">
    <source>
        <dbReference type="Pfam" id="PF00294"/>
    </source>
</evidence>
<dbReference type="Gene3D" id="3.40.1190.20">
    <property type="match status" value="1"/>
</dbReference>
<dbReference type="AlphaFoldDB" id="A0A1E3THR2"/>
<keyword evidence="9" id="KW-1185">Reference proteome</keyword>
<feature type="domain" description="Carbohydrate kinase PfkB" evidence="7">
    <location>
        <begin position="20"/>
        <end position="305"/>
    </location>
</feature>
<dbReference type="GO" id="GO:0005829">
    <property type="term" value="C:cytosol"/>
    <property type="evidence" value="ECO:0007669"/>
    <property type="project" value="TreeGrafter"/>
</dbReference>
<reference evidence="8 9" key="1">
    <citation type="submission" date="2018-05" db="EMBL/GenBank/DDBJ databases">
        <authorList>
            <consortium name="IHU Genomes"/>
        </authorList>
    </citation>
    <scope>NUCLEOTIDE SEQUENCE [LARGE SCALE GENOMIC DNA]</scope>
    <source>
        <strain evidence="8 9">P7336</strain>
    </source>
</reference>
<keyword evidence="2 6" id="KW-0808">Transferase</keyword>
<dbReference type="InterPro" id="IPR029056">
    <property type="entry name" value="Ribokinase-like"/>
</dbReference>
<dbReference type="RefSeq" id="WP_069395520.1">
    <property type="nucleotide sequence ID" value="NZ_JACKUN010000012.1"/>
</dbReference>
<protein>
    <submittedName>
        <fullName evidence="8">6-phosphofructokinase PfkB (Phosphohexokinase) (Phosphofructokinase) [Mycobacterium tuberculosis H37Rv]</fullName>
    </submittedName>
</protein>
<dbReference type="PIRSF" id="PIRSF000535">
    <property type="entry name" value="1PFK/6PFK/LacC"/>
    <property type="match status" value="1"/>
</dbReference>
<evidence type="ECO:0000313" key="8">
    <source>
        <dbReference type="EMBL" id="SRX94157.1"/>
    </source>
</evidence>
<evidence type="ECO:0000256" key="5">
    <source>
        <dbReference type="ARBA" id="ARBA00022840"/>
    </source>
</evidence>
<dbReference type="CDD" id="cd01164">
    <property type="entry name" value="FruK_PfkB_like"/>
    <property type="match status" value="1"/>
</dbReference>
<dbReference type="Pfam" id="PF00294">
    <property type="entry name" value="PfkB"/>
    <property type="match status" value="1"/>
</dbReference>
<dbReference type="InterPro" id="IPR011611">
    <property type="entry name" value="PfkB_dom"/>
</dbReference>
<dbReference type="SUPFAM" id="SSF53613">
    <property type="entry name" value="Ribokinase-like"/>
    <property type="match status" value="1"/>
</dbReference>